<evidence type="ECO:0000313" key="2">
    <source>
        <dbReference type="Proteomes" id="UP001204320"/>
    </source>
</evidence>
<reference evidence="1 2" key="1">
    <citation type="submission" date="2022-08" db="EMBL/GenBank/DDBJ databases">
        <title>Tractidigestivibacter montrealensis type strain KD21.</title>
        <authorList>
            <person name="Diop K."/>
            <person name="Richard C."/>
            <person name="Routy B."/>
        </authorList>
    </citation>
    <scope>NUCLEOTIDE SEQUENCE [LARGE SCALE GENOMIC DNA]</scope>
    <source>
        <strain evidence="1 2">KD21</strain>
    </source>
</reference>
<dbReference type="Proteomes" id="UP001204320">
    <property type="component" value="Unassembled WGS sequence"/>
</dbReference>
<evidence type="ECO:0000313" key="1">
    <source>
        <dbReference type="EMBL" id="MCR9035422.1"/>
    </source>
</evidence>
<sequence length="207" mass="23349">MVIPHQVDTSIRGRMGDVRKAFEAGAFLSAISMALTLPDICGDRLYPGSSSSERYSKWFDKYVAPSYVGPRPDGPDAWDIRGADVGPTSYFTSYFSGDDCYQLRCVYLHEGVNAPHVERNKTPFNVIQFRIFDEMPAGCDGIEKMQGNLEPDGFLKIDLDLRKFLDNLEAGIDRFLNEHPEMNDDRGSDSFLYQPVLDFRSGIAREI</sequence>
<proteinExistence type="predicted"/>
<gene>
    <name evidence="1" type="ORF">NVS32_00415</name>
</gene>
<keyword evidence="2" id="KW-1185">Reference proteome</keyword>
<comment type="caution">
    <text evidence="1">The sequence shown here is derived from an EMBL/GenBank/DDBJ whole genome shotgun (WGS) entry which is preliminary data.</text>
</comment>
<accession>A0ABT1Z5E6</accession>
<organism evidence="1 2">
    <name type="scientific">Tractidigestivibacter montrealensis</name>
    <dbReference type="NCBI Taxonomy" id="2972466"/>
    <lineage>
        <taxon>Bacteria</taxon>
        <taxon>Bacillati</taxon>
        <taxon>Actinomycetota</taxon>
        <taxon>Coriobacteriia</taxon>
        <taxon>Coriobacteriales</taxon>
        <taxon>Atopobiaceae</taxon>
        <taxon>Tractidigestivibacter</taxon>
    </lineage>
</organism>
<protein>
    <submittedName>
        <fullName evidence="1">Uncharacterized protein</fullName>
    </submittedName>
</protein>
<name>A0ABT1Z5E6_9ACTN</name>
<dbReference type="EMBL" id="JANSKA010000001">
    <property type="protein sequence ID" value="MCR9035422.1"/>
    <property type="molecule type" value="Genomic_DNA"/>
</dbReference>
<dbReference type="RefSeq" id="WP_258498250.1">
    <property type="nucleotide sequence ID" value="NZ_JANSKA010000001.1"/>
</dbReference>